<dbReference type="InterPro" id="IPR001878">
    <property type="entry name" value="Znf_CCHC"/>
</dbReference>
<dbReference type="EMBL" id="GGMR01007045">
    <property type="protein sequence ID" value="MBY19664.1"/>
    <property type="molecule type" value="Transcribed_RNA"/>
</dbReference>
<dbReference type="PROSITE" id="PS50158">
    <property type="entry name" value="ZF_CCHC"/>
    <property type="match status" value="1"/>
</dbReference>
<evidence type="ECO:0000259" key="3">
    <source>
        <dbReference type="PROSITE" id="PS50158"/>
    </source>
</evidence>
<accession>A0A2S2NR86</accession>
<protein>
    <recommendedName>
        <fullName evidence="3">CCHC-type domain-containing protein</fullName>
    </recommendedName>
</protein>
<dbReference type="Pfam" id="PF00098">
    <property type="entry name" value="zf-CCHC"/>
    <property type="match status" value="1"/>
</dbReference>
<reference evidence="4" key="1">
    <citation type="submission" date="2018-04" db="EMBL/GenBank/DDBJ databases">
        <title>Transcriptome of Schizaphis graminum biotype I.</title>
        <authorList>
            <person name="Scully E.D."/>
            <person name="Geib S.M."/>
            <person name="Palmer N.A."/>
            <person name="Koch K."/>
            <person name="Bradshaw J."/>
            <person name="Heng-Moss T."/>
            <person name="Sarath G."/>
        </authorList>
    </citation>
    <scope>NUCLEOTIDE SEQUENCE</scope>
</reference>
<keyword evidence="1" id="KW-0862">Zinc</keyword>
<evidence type="ECO:0000256" key="1">
    <source>
        <dbReference type="PROSITE-ProRule" id="PRU00047"/>
    </source>
</evidence>
<dbReference type="InterPro" id="IPR036875">
    <property type="entry name" value="Znf_CCHC_sf"/>
</dbReference>
<gene>
    <name evidence="4" type="ORF">g.63809</name>
</gene>
<keyword evidence="1" id="KW-0479">Metal-binding</keyword>
<evidence type="ECO:0000256" key="2">
    <source>
        <dbReference type="SAM" id="MobiDB-lite"/>
    </source>
</evidence>
<dbReference type="SUPFAM" id="SSF57756">
    <property type="entry name" value="Retrovirus zinc finger-like domains"/>
    <property type="match status" value="1"/>
</dbReference>
<feature type="compositionally biased region" description="Basic and acidic residues" evidence="2">
    <location>
        <begin position="189"/>
        <end position="203"/>
    </location>
</feature>
<dbReference type="Gene3D" id="4.10.60.10">
    <property type="entry name" value="Zinc finger, CCHC-type"/>
    <property type="match status" value="1"/>
</dbReference>
<dbReference type="GO" id="GO:0003676">
    <property type="term" value="F:nucleic acid binding"/>
    <property type="evidence" value="ECO:0007669"/>
    <property type="project" value="InterPro"/>
</dbReference>
<evidence type="ECO:0000313" key="4">
    <source>
        <dbReference type="EMBL" id="MBY19664.1"/>
    </source>
</evidence>
<sequence>MQARVQIKGESNTAYFHNKVRRCKLVNLTFADTKEQVLLGLWSDELSRTHLTTRHTNTNELLADILAYERVKKGRAENSCIDKTPWRLKTVREVDKRISAKLPNVATAGTVASEDKKKSVVPSEIKLRCWNCQMTGHSRRDCPSPRRNSDKCISCHWFGGKHHKTCTVEDKEEGRPNVDKNTMCTSIGPDRRSGGTLHEKQVN</sequence>
<feature type="domain" description="CCHC-type" evidence="3">
    <location>
        <begin position="128"/>
        <end position="144"/>
    </location>
</feature>
<feature type="region of interest" description="Disordered" evidence="2">
    <location>
        <begin position="172"/>
        <end position="203"/>
    </location>
</feature>
<dbReference type="SMART" id="SM00343">
    <property type="entry name" value="ZnF_C2HC"/>
    <property type="match status" value="1"/>
</dbReference>
<keyword evidence="1" id="KW-0863">Zinc-finger</keyword>
<proteinExistence type="predicted"/>
<dbReference type="AlphaFoldDB" id="A0A2S2NR86"/>
<organism evidence="4">
    <name type="scientific">Schizaphis graminum</name>
    <name type="common">Green bug aphid</name>
    <dbReference type="NCBI Taxonomy" id="13262"/>
    <lineage>
        <taxon>Eukaryota</taxon>
        <taxon>Metazoa</taxon>
        <taxon>Ecdysozoa</taxon>
        <taxon>Arthropoda</taxon>
        <taxon>Hexapoda</taxon>
        <taxon>Insecta</taxon>
        <taxon>Pterygota</taxon>
        <taxon>Neoptera</taxon>
        <taxon>Paraneoptera</taxon>
        <taxon>Hemiptera</taxon>
        <taxon>Sternorrhyncha</taxon>
        <taxon>Aphidomorpha</taxon>
        <taxon>Aphidoidea</taxon>
        <taxon>Aphididae</taxon>
        <taxon>Aphidini</taxon>
        <taxon>Schizaphis</taxon>
    </lineage>
</organism>
<dbReference type="GO" id="GO:0008270">
    <property type="term" value="F:zinc ion binding"/>
    <property type="evidence" value="ECO:0007669"/>
    <property type="project" value="UniProtKB-KW"/>
</dbReference>
<name>A0A2S2NR86_SCHGA</name>